<gene>
    <name evidence="1" type="ORF">Fokcrypt_00025</name>
</gene>
<proteinExistence type="predicted"/>
<reference evidence="1" key="1">
    <citation type="submission" date="2022-10" db="EMBL/GenBank/DDBJ databases">
        <title>Host association and intracellularity evolved multiple times independently in the Rickettsiales.</title>
        <authorList>
            <person name="Castelli M."/>
            <person name="Nardi T."/>
            <person name="Gammuto L."/>
            <person name="Bellinzona G."/>
            <person name="Sabaneyeva E."/>
            <person name="Potekhin A."/>
            <person name="Serra V."/>
            <person name="Petroni G."/>
            <person name="Sassera D."/>
        </authorList>
    </citation>
    <scope>NUCLEOTIDE SEQUENCE [LARGE SCALE GENOMIC DNA]</scope>
    <source>
        <strain evidence="1">US_Bl 11III1</strain>
    </source>
</reference>
<keyword evidence="2" id="KW-1185">Reference proteome</keyword>
<evidence type="ECO:0000313" key="1">
    <source>
        <dbReference type="EMBL" id="WPX97520.1"/>
    </source>
</evidence>
<protein>
    <submittedName>
        <fullName evidence="1">Uncharacterized protein</fullName>
    </submittedName>
</protein>
<name>A0ABZ0UTY8_9RICK</name>
<dbReference type="Proteomes" id="UP001325140">
    <property type="component" value="Chromosome"/>
</dbReference>
<sequence>MEVEGEKLVRILQDSREYIETHPEVKTEKERMTLLAHKMNESFTEADILHNKADKKEIEGKYEEAAELMKQQRILVEEGARFGEKMRDLTAVIVETSKLSDKNVTMKGHEKIADRMYTSVHVHDKSSLFIYSSEKFAEALKLYAGNIYFCKPRYVGHYNPAIFSGERKSEIKILPMCTRNLPNCCPGNEMSIFDVFHPHFNFDEIDMLSLTQGNVVYTNYDGQVEYSTGIDDAISILSDTQ</sequence>
<evidence type="ECO:0000313" key="2">
    <source>
        <dbReference type="Proteomes" id="UP001325140"/>
    </source>
</evidence>
<dbReference type="EMBL" id="CP110343">
    <property type="protein sequence ID" value="WPX97520.1"/>
    <property type="molecule type" value="Genomic_DNA"/>
</dbReference>
<organism evidence="1 2">
    <name type="scientific">Candidatus Fokinia crypta</name>
    <dbReference type="NCBI Taxonomy" id="1920990"/>
    <lineage>
        <taxon>Bacteria</taxon>
        <taxon>Pseudomonadati</taxon>
        <taxon>Pseudomonadota</taxon>
        <taxon>Alphaproteobacteria</taxon>
        <taxon>Rickettsiales</taxon>
        <taxon>Candidatus Midichloriaceae</taxon>
        <taxon>Candidatus Fokinia</taxon>
    </lineage>
</organism>
<accession>A0ABZ0UTY8</accession>